<dbReference type="RefSeq" id="XP_016606939.1">
    <property type="nucleotide sequence ID" value="XM_016754069.1"/>
</dbReference>
<dbReference type="GeneID" id="27689208"/>
<dbReference type="OrthoDB" id="2117436at2759"/>
<accession>A0A0L0HD55</accession>
<dbReference type="InParanoid" id="A0A0L0HD55"/>
<dbReference type="SUPFAM" id="SSF52047">
    <property type="entry name" value="RNI-like"/>
    <property type="match status" value="1"/>
</dbReference>
<reference evidence="1 2" key="1">
    <citation type="submission" date="2009-08" db="EMBL/GenBank/DDBJ databases">
        <title>The Genome Sequence of Spizellomyces punctatus strain DAOM BR117.</title>
        <authorList>
            <consortium name="The Broad Institute Genome Sequencing Platform"/>
            <person name="Russ C."/>
            <person name="Cuomo C."/>
            <person name="Shea T."/>
            <person name="Young S.K."/>
            <person name="Zeng Q."/>
            <person name="Koehrsen M."/>
            <person name="Haas B."/>
            <person name="Borodovsky M."/>
            <person name="Guigo R."/>
            <person name="Alvarado L."/>
            <person name="Berlin A."/>
            <person name="Bochicchio J."/>
            <person name="Borenstein D."/>
            <person name="Chapman S."/>
            <person name="Chen Z."/>
            <person name="Engels R."/>
            <person name="Freedman E."/>
            <person name="Gellesch M."/>
            <person name="Goldberg J."/>
            <person name="Griggs A."/>
            <person name="Gujja S."/>
            <person name="Heiman D."/>
            <person name="Hepburn T."/>
            <person name="Howarth C."/>
            <person name="Jen D."/>
            <person name="Larson L."/>
            <person name="Lewis B."/>
            <person name="Mehta T."/>
            <person name="Park D."/>
            <person name="Pearson M."/>
            <person name="Roberts A."/>
            <person name="Saif S."/>
            <person name="Shenoy N."/>
            <person name="Sisk P."/>
            <person name="Stolte C."/>
            <person name="Sykes S."/>
            <person name="Thomson T."/>
            <person name="Walk T."/>
            <person name="White J."/>
            <person name="Yandava C."/>
            <person name="Burger G."/>
            <person name="Gray M.W."/>
            <person name="Holland P.W.H."/>
            <person name="King N."/>
            <person name="Lang F.B.F."/>
            <person name="Roger A.J."/>
            <person name="Ruiz-Trillo I."/>
            <person name="Lander E."/>
            <person name="Nusbaum C."/>
        </authorList>
    </citation>
    <scope>NUCLEOTIDE SEQUENCE [LARGE SCALE GENOMIC DNA]</scope>
    <source>
        <strain evidence="1 2">DAOM BR117</strain>
    </source>
</reference>
<dbReference type="Proteomes" id="UP000053201">
    <property type="component" value="Unassembled WGS sequence"/>
</dbReference>
<name>A0A0L0HD55_SPIPD</name>
<dbReference type="EMBL" id="KQ257459">
    <property type="protein sequence ID" value="KNC98899.1"/>
    <property type="molecule type" value="Genomic_DNA"/>
</dbReference>
<organism evidence="1 2">
    <name type="scientific">Spizellomyces punctatus (strain DAOM BR117)</name>
    <dbReference type="NCBI Taxonomy" id="645134"/>
    <lineage>
        <taxon>Eukaryota</taxon>
        <taxon>Fungi</taxon>
        <taxon>Fungi incertae sedis</taxon>
        <taxon>Chytridiomycota</taxon>
        <taxon>Chytridiomycota incertae sedis</taxon>
        <taxon>Chytridiomycetes</taxon>
        <taxon>Spizellomycetales</taxon>
        <taxon>Spizellomycetaceae</taxon>
        <taxon>Spizellomyces</taxon>
    </lineage>
</organism>
<dbReference type="Gene3D" id="3.80.10.10">
    <property type="entry name" value="Ribonuclease Inhibitor"/>
    <property type="match status" value="1"/>
</dbReference>
<protein>
    <recommendedName>
        <fullName evidence="3">F-box domain-containing protein</fullName>
    </recommendedName>
</protein>
<evidence type="ECO:0000313" key="2">
    <source>
        <dbReference type="Proteomes" id="UP000053201"/>
    </source>
</evidence>
<dbReference type="InterPro" id="IPR032675">
    <property type="entry name" value="LRR_dom_sf"/>
</dbReference>
<proteinExistence type="predicted"/>
<gene>
    <name evidence="1" type="ORF">SPPG_05864</name>
</gene>
<keyword evidence="2" id="KW-1185">Reference proteome</keyword>
<evidence type="ECO:0008006" key="3">
    <source>
        <dbReference type="Google" id="ProtNLM"/>
    </source>
</evidence>
<dbReference type="AlphaFoldDB" id="A0A0L0HD55"/>
<evidence type="ECO:0000313" key="1">
    <source>
        <dbReference type="EMBL" id="KNC98899.1"/>
    </source>
</evidence>
<sequence>MFGWLLVEKDDDDGRRDSGIDMFKPYSLQYVLYHMVEMCENVHTVRLHLHCDVPYALPWKLRIGTLRELEVYMRVDDEFLERVFEAAGNKLEGLVLHSTGISTRGFERIRYAAPGLKKLILSQAPRSRHSVYRPTMDSYAIAPFLESHPQLTEFHVTPLPRLRPSDLQSLSHTLQSLTLTLSTETHLTVRSITTVILPPLTRLQSLKLVGNTDPAAVYMSDGVVSEQEVLEIPTGTSGAFRRLVLSQLDLYREEGYKEFYGRGMPWAVDAFMGRWKTRWKVELVIEG</sequence>
<dbReference type="VEuPathDB" id="FungiDB:SPPG_05864"/>